<evidence type="ECO:0000256" key="2">
    <source>
        <dbReference type="ARBA" id="ARBA00023163"/>
    </source>
</evidence>
<accession>A0AAN7B124</accession>
<dbReference type="SUPFAM" id="SSF57701">
    <property type="entry name" value="Zn2/Cys6 DNA-binding domain"/>
    <property type="match status" value="1"/>
</dbReference>
<gene>
    <name evidence="6" type="ORF">QBC37DRAFT_378755</name>
</gene>
<dbReference type="Proteomes" id="UP001301769">
    <property type="component" value="Unassembled WGS sequence"/>
</dbReference>
<dbReference type="PROSITE" id="PS50048">
    <property type="entry name" value="ZN2_CY6_FUNGAL_2"/>
    <property type="match status" value="1"/>
</dbReference>
<keyword evidence="3" id="KW-0539">Nucleus</keyword>
<dbReference type="CDD" id="cd12148">
    <property type="entry name" value="fungal_TF_MHR"/>
    <property type="match status" value="1"/>
</dbReference>
<feature type="region of interest" description="Disordered" evidence="4">
    <location>
        <begin position="96"/>
        <end position="120"/>
    </location>
</feature>
<dbReference type="PANTHER" id="PTHR47840">
    <property type="entry name" value="ZN(II)2CYS6 TRANSCRIPTION FACTOR (EUROFUNG)-RELATED"/>
    <property type="match status" value="1"/>
</dbReference>
<dbReference type="CDD" id="cd00067">
    <property type="entry name" value="GAL4"/>
    <property type="match status" value="1"/>
</dbReference>
<evidence type="ECO:0000313" key="6">
    <source>
        <dbReference type="EMBL" id="KAK4208761.1"/>
    </source>
</evidence>
<evidence type="ECO:0000256" key="4">
    <source>
        <dbReference type="SAM" id="MobiDB-lite"/>
    </source>
</evidence>
<comment type="caution">
    <text evidence="6">The sequence shown here is derived from an EMBL/GenBank/DDBJ whole genome shotgun (WGS) entry which is preliminary data.</text>
</comment>
<dbReference type="PROSITE" id="PS00463">
    <property type="entry name" value="ZN2_CY6_FUNGAL_1"/>
    <property type="match status" value="1"/>
</dbReference>
<evidence type="ECO:0000256" key="3">
    <source>
        <dbReference type="ARBA" id="ARBA00023242"/>
    </source>
</evidence>
<dbReference type="InterPro" id="IPR036864">
    <property type="entry name" value="Zn2-C6_fun-type_DNA-bd_sf"/>
</dbReference>
<evidence type="ECO:0000256" key="1">
    <source>
        <dbReference type="ARBA" id="ARBA00023015"/>
    </source>
</evidence>
<evidence type="ECO:0000313" key="7">
    <source>
        <dbReference type="Proteomes" id="UP001301769"/>
    </source>
</evidence>
<reference evidence="6" key="2">
    <citation type="submission" date="2023-05" db="EMBL/GenBank/DDBJ databases">
        <authorList>
            <consortium name="Lawrence Berkeley National Laboratory"/>
            <person name="Steindorff A."/>
            <person name="Hensen N."/>
            <person name="Bonometti L."/>
            <person name="Westerberg I."/>
            <person name="Brannstrom I.O."/>
            <person name="Guillou S."/>
            <person name="Cros-Aarteil S."/>
            <person name="Calhoun S."/>
            <person name="Haridas S."/>
            <person name="Kuo A."/>
            <person name="Mondo S."/>
            <person name="Pangilinan J."/>
            <person name="Riley R."/>
            <person name="Labutti K."/>
            <person name="Andreopoulos B."/>
            <person name="Lipzen A."/>
            <person name="Chen C."/>
            <person name="Yanf M."/>
            <person name="Daum C."/>
            <person name="Ng V."/>
            <person name="Clum A."/>
            <person name="Ohm R."/>
            <person name="Martin F."/>
            <person name="Silar P."/>
            <person name="Natvig D."/>
            <person name="Lalanne C."/>
            <person name="Gautier V."/>
            <person name="Ament-Velasquez S.L."/>
            <person name="Kruys A."/>
            <person name="Hutchinson M.I."/>
            <person name="Powell A.J."/>
            <person name="Barry K."/>
            <person name="Miller A.N."/>
            <person name="Grigoriev I.V."/>
            <person name="Debuchy R."/>
            <person name="Gladieux P."/>
            <person name="Thoren M.H."/>
            <person name="Johannesson H."/>
        </authorList>
    </citation>
    <scope>NUCLEOTIDE SEQUENCE</scope>
    <source>
        <strain evidence="6">PSN293</strain>
    </source>
</reference>
<protein>
    <submittedName>
        <fullName evidence="6">Transcription factor sdnS</fullName>
    </submittedName>
</protein>
<dbReference type="SMART" id="SM00066">
    <property type="entry name" value="GAL4"/>
    <property type="match status" value="1"/>
</dbReference>
<dbReference type="GO" id="GO:0000981">
    <property type="term" value="F:DNA-binding transcription factor activity, RNA polymerase II-specific"/>
    <property type="evidence" value="ECO:0007669"/>
    <property type="project" value="InterPro"/>
</dbReference>
<reference evidence="6" key="1">
    <citation type="journal article" date="2023" name="Mol. Phylogenet. Evol.">
        <title>Genome-scale phylogeny and comparative genomics of the fungal order Sordariales.</title>
        <authorList>
            <person name="Hensen N."/>
            <person name="Bonometti L."/>
            <person name="Westerberg I."/>
            <person name="Brannstrom I.O."/>
            <person name="Guillou S."/>
            <person name="Cros-Aarteil S."/>
            <person name="Calhoun S."/>
            <person name="Haridas S."/>
            <person name="Kuo A."/>
            <person name="Mondo S."/>
            <person name="Pangilinan J."/>
            <person name="Riley R."/>
            <person name="LaButti K."/>
            <person name="Andreopoulos B."/>
            <person name="Lipzen A."/>
            <person name="Chen C."/>
            <person name="Yan M."/>
            <person name="Daum C."/>
            <person name="Ng V."/>
            <person name="Clum A."/>
            <person name="Steindorff A."/>
            <person name="Ohm R.A."/>
            <person name="Martin F."/>
            <person name="Silar P."/>
            <person name="Natvig D.O."/>
            <person name="Lalanne C."/>
            <person name="Gautier V."/>
            <person name="Ament-Velasquez S.L."/>
            <person name="Kruys A."/>
            <person name="Hutchinson M.I."/>
            <person name="Powell A.J."/>
            <person name="Barry K."/>
            <person name="Miller A.N."/>
            <person name="Grigoriev I.V."/>
            <person name="Debuchy R."/>
            <person name="Gladieux P."/>
            <person name="Hiltunen Thoren M."/>
            <person name="Johannesson H."/>
        </authorList>
    </citation>
    <scope>NUCLEOTIDE SEQUENCE</scope>
    <source>
        <strain evidence="6">PSN293</strain>
    </source>
</reference>
<keyword evidence="2" id="KW-0804">Transcription</keyword>
<keyword evidence="1" id="KW-0805">Transcription regulation</keyword>
<dbReference type="InterPro" id="IPR001138">
    <property type="entry name" value="Zn2Cys6_DnaBD"/>
</dbReference>
<feature type="compositionally biased region" description="Low complexity" evidence="4">
    <location>
        <begin position="99"/>
        <end position="110"/>
    </location>
</feature>
<proteinExistence type="predicted"/>
<name>A0AAN7B124_9PEZI</name>
<dbReference type="EMBL" id="MU858230">
    <property type="protein sequence ID" value="KAK4208761.1"/>
    <property type="molecule type" value="Genomic_DNA"/>
</dbReference>
<organism evidence="6 7">
    <name type="scientific">Rhypophila decipiens</name>
    <dbReference type="NCBI Taxonomy" id="261697"/>
    <lineage>
        <taxon>Eukaryota</taxon>
        <taxon>Fungi</taxon>
        <taxon>Dikarya</taxon>
        <taxon>Ascomycota</taxon>
        <taxon>Pezizomycotina</taxon>
        <taxon>Sordariomycetes</taxon>
        <taxon>Sordariomycetidae</taxon>
        <taxon>Sordariales</taxon>
        <taxon>Naviculisporaceae</taxon>
        <taxon>Rhypophila</taxon>
    </lineage>
</organism>
<sequence length="773" mass="85467">MSEQAQREAELKRRKVRKGTHSCWECRRRKIRCQYAGNDTVCLPCQARGSTCRSQEYVDKDTRPSQQPDRRMAQRLGRLEDLMARLVDRIIPEAGGQLANGSASRSNRASPTPSQDSAQNEGLSFHQTLDVLEASLGPDTPAGLLLGLRDAARPSSMLTPESDQSPAPAKLSSSRYSKSSRTLYALFPPQDALPVLLKANAGPYYLTSLFSSFRDLIEGKVETANCVAVIPLVASHPTVLARRLLQICICMQQLHPGYDTAPLQIKGTIPEYMNSVVTTVTNLVTSIDEIVSTGEGLECLVLLGLWHANAGNLRKAWLTYRRALSLGQLMGIDRGSTRALKFVDTSTDPLKHSTPAGLWYRINACDRVSSLLLGLPAGDLDNSFATEEAMKRDTAMERLEKLHVVLTGRIIERNATRSSSEAYAITQSIDAELQSAATSMGADWWSEPDFDMTDETGHKLGEMLRQMLQMRHFDLLILLHLPYMLRDPSETRYDYSKTTCARSSREVLKRFIPFRSKVTAAWACRHVDYSALVASMTLLLTYLRQHQHATEPAPTCKERNEDRKLVEVVRERMQHVAITNRDKVTQESADILGQMMPILDLIDRSLMGDLSECNSHVLKCLHLKVPYLGTINFHPNVNVPEGQGGNTPFSRRDNAGTTPCPVAFAGTAASTPGMEQLQPQMAGLSTTHRAVTPSVPAMTQGGDDMQVDMAAFDPALLPPDTSINGMYMDFDVQPQDGALEIPDLMAGAEDWVLQGLDTTYWSLINGNNMAWGT</sequence>
<evidence type="ECO:0000259" key="5">
    <source>
        <dbReference type="PROSITE" id="PS50048"/>
    </source>
</evidence>
<dbReference type="GO" id="GO:0008270">
    <property type="term" value="F:zinc ion binding"/>
    <property type="evidence" value="ECO:0007669"/>
    <property type="project" value="InterPro"/>
</dbReference>
<dbReference type="Gene3D" id="4.10.240.10">
    <property type="entry name" value="Zn(2)-C6 fungal-type DNA-binding domain"/>
    <property type="match status" value="1"/>
</dbReference>
<dbReference type="PANTHER" id="PTHR47840:SF1">
    <property type="entry name" value="ZN(II)2CYS6 TRANSCRIPTION FACTOR (EUROFUNG)"/>
    <property type="match status" value="1"/>
</dbReference>
<feature type="domain" description="Zn(2)-C6 fungal-type" evidence="5">
    <location>
        <begin position="22"/>
        <end position="54"/>
    </location>
</feature>
<feature type="compositionally biased region" description="Polar residues" evidence="4">
    <location>
        <begin position="111"/>
        <end position="120"/>
    </location>
</feature>
<dbReference type="AlphaFoldDB" id="A0AAN7B124"/>
<keyword evidence="7" id="KW-1185">Reference proteome</keyword>
<dbReference type="Pfam" id="PF00172">
    <property type="entry name" value="Zn_clus"/>
    <property type="match status" value="1"/>
</dbReference>